<dbReference type="EMBL" id="GANO01004686">
    <property type="protein sequence ID" value="JAB55185.1"/>
    <property type="molecule type" value="mRNA"/>
</dbReference>
<name>U5EDN1_9DIPT</name>
<evidence type="ECO:0000313" key="1">
    <source>
        <dbReference type="EMBL" id="JAB55185.1"/>
    </source>
</evidence>
<accession>U5EDN1</accession>
<proteinExistence type="evidence at transcript level"/>
<organism evidence="1">
    <name type="scientific">Corethrella appendiculata</name>
    <dbReference type="NCBI Taxonomy" id="1370023"/>
    <lineage>
        <taxon>Eukaryota</taxon>
        <taxon>Metazoa</taxon>
        <taxon>Ecdysozoa</taxon>
        <taxon>Arthropoda</taxon>
        <taxon>Hexapoda</taxon>
        <taxon>Insecta</taxon>
        <taxon>Pterygota</taxon>
        <taxon>Neoptera</taxon>
        <taxon>Endopterygota</taxon>
        <taxon>Diptera</taxon>
        <taxon>Nematocera</taxon>
        <taxon>Culicoidea</taxon>
        <taxon>Chaoboridae</taxon>
        <taxon>Corethrella</taxon>
    </lineage>
</organism>
<keyword evidence="1" id="KW-0496">Mitochondrion</keyword>
<dbReference type="AlphaFoldDB" id="U5EDN1"/>
<reference evidence="1" key="1">
    <citation type="journal article" date="2014" name="Insect Biochem. Mol. Biol.">
        <title>An insight into the sialome of the frog biting fly, Corethrella appendiculata.</title>
        <authorList>
            <person name="Ribeiro J.M.C."/>
            <person name="Chagas A.C."/>
            <person name="Pham V.M."/>
            <person name="Lounibos L.P."/>
            <person name="Calvo E."/>
        </authorList>
    </citation>
    <scope>NUCLEOTIDE SEQUENCE</scope>
    <source>
        <tissue evidence="1">Salivary glands</tissue>
    </source>
</reference>
<protein>
    <submittedName>
        <fullName evidence="1">Uncharacterized protein</fullName>
    </submittedName>
</protein>
<geneLocation type="mitochondrion" evidence="1"/>
<feature type="non-terminal residue" evidence="1">
    <location>
        <position position="1"/>
    </location>
</feature>
<sequence>KLFNLMSPWYMFFKDLKIFKQYFNNSKMLKNHLTNQKCHHQVNVLMKSLMWKLTVYHQWNFILSQMVNDYNTKIIYLKMDIFNPASMVKVVTLDKGSIYSKLAMYKTNTITDDITYSTNTNKLKLYKNTSKISFFLNRWI</sequence>